<dbReference type="Gene3D" id="3.40.50.300">
    <property type="entry name" value="P-loop containing nucleotide triphosphate hydrolases"/>
    <property type="match status" value="1"/>
</dbReference>
<evidence type="ECO:0000313" key="4">
    <source>
        <dbReference type="Proteomes" id="UP001215712"/>
    </source>
</evidence>
<name>A0AAD6HGL7_9EURO</name>
<accession>A0AAD6HGL7</accession>
<dbReference type="Proteomes" id="UP001215712">
    <property type="component" value="Unassembled WGS sequence"/>
</dbReference>
<dbReference type="Gene3D" id="3.40.50.1820">
    <property type="entry name" value="alpha/beta hydrolase"/>
    <property type="match status" value="1"/>
</dbReference>
<dbReference type="InterPro" id="IPR056884">
    <property type="entry name" value="NPHP3-like_N"/>
</dbReference>
<evidence type="ECO:0000313" key="3">
    <source>
        <dbReference type="EMBL" id="KAJ5712716.1"/>
    </source>
</evidence>
<evidence type="ECO:0000256" key="1">
    <source>
        <dbReference type="ARBA" id="ARBA00022737"/>
    </source>
</evidence>
<dbReference type="AlphaFoldDB" id="A0AAD6HGL7"/>
<protein>
    <submittedName>
        <fullName evidence="3">Cytochrome cd1-nitrite reductase-like C-terminal heme d1</fullName>
    </submittedName>
</protein>
<dbReference type="SUPFAM" id="SSF52540">
    <property type="entry name" value="P-loop containing nucleoside triphosphate hydrolases"/>
    <property type="match status" value="1"/>
</dbReference>
<dbReference type="InterPro" id="IPR027417">
    <property type="entry name" value="P-loop_NTPase"/>
</dbReference>
<keyword evidence="1" id="KW-0677">Repeat</keyword>
<comment type="caution">
    <text evidence="3">The sequence shown here is derived from an EMBL/GenBank/DDBJ whole genome shotgun (WGS) entry which is preliminary data.</text>
</comment>
<proteinExistence type="predicted"/>
<reference evidence="3" key="1">
    <citation type="journal article" date="2023" name="IMA Fungus">
        <title>Comparative genomic study of the Penicillium genus elucidates a diverse pangenome and 15 lateral gene transfer events.</title>
        <authorList>
            <person name="Petersen C."/>
            <person name="Sorensen T."/>
            <person name="Nielsen M.R."/>
            <person name="Sondergaard T.E."/>
            <person name="Sorensen J.L."/>
            <person name="Fitzpatrick D.A."/>
            <person name="Frisvad J.C."/>
            <person name="Nielsen K.L."/>
        </authorList>
    </citation>
    <scope>NUCLEOTIDE SEQUENCE</scope>
    <source>
        <strain evidence="3">IBT 17514</strain>
    </source>
</reference>
<feature type="domain" description="Nephrocystin 3-like N-terminal" evidence="2">
    <location>
        <begin position="210"/>
        <end position="370"/>
    </location>
</feature>
<dbReference type="SUPFAM" id="SSF53474">
    <property type="entry name" value="alpha/beta-Hydrolases"/>
    <property type="match status" value="1"/>
</dbReference>
<dbReference type="GO" id="GO:0072330">
    <property type="term" value="P:monocarboxylic acid biosynthetic process"/>
    <property type="evidence" value="ECO:0007669"/>
    <property type="project" value="UniProtKB-ARBA"/>
</dbReference>
<organism evidence="3 4">
    <name type="scientific">Penicillium malachiteum</name>
    <dbReference type="NCBI Taxonomy" id="1324776"/>
    <lineage>
        <taxon>Eukaryota</taxon>
        <taxon>Fungi</taxon>
        <taxon>Dikarya</taxon>
        <taxon>Ascomycota</taxon>
        <taxon>Pezizomycotina</taxon>
        <taxon>Eurotiomycetes</taxon>
        <taxon>Eurotiomycetidae</taxon>
        <taxon>Eurotiales</taxon>
        <taxon>Aspergillaceae</taxon>
        <taxon>Penicillium</taxon>
    </lineage>
</organism>
<gene>
    <name evidence="3" type="ORF">N7493_009184</name>
</gene>
<dbReference type="PANTHER" id="PTHR10039:SF16">
    <property type="entry name" value="GPI INOSITOL-DEACYLASE"/>
    <property type="match status" value="1"/>
</dbReference>
<dbReference type="Pfam" id="PF24883">
    <property type="entry name" value="NPHP3_N"/>
    <property type="match status" value="1"/>
</dbReference>
<dbReference type="GO" id="GO:0017000">
    <property type="term" value="P:antibiotic biosynthetic process"/>
    <property type="evidence" value="ECO:0007669"/>
    <property type="project" value="UniProtKB-ARBA"/>
</dbReference>
<dbReference type="InterPro" id="IPR029058">
    <property type="entry name" value="AB_hydrolase_fold"/>
</dbReference>
<dbReference type="EMBL" id="JAQJAN010000013">
    <property type="protein sequence ID" value="KAJ5712716.1"/>
    <property type="molecule type" value="Genomic_DNA"/>
</dbReference>
<reference evidence="3" key="2">
    <citation type="submission" date="2023-01" db="EMBL/GenBank/DDBJ databases">
        <authorList>
            <person name="Petersen C."/>
        </authorList>
    </citation>
    <scope>NUCLEOTIDE SEQUENCE</scope>
    <source>
        <strain evidence="3">IBT 17514</strain>
    </source>
</reference>
<dbReference type="PANTHER" id="PTHR10039">
    <property type="entry name" value="AMELOGENIN"/>
    <property type="match status" value="1"/>
</dbReference>
<keyword evidence="4" id="KW-1185">Reference proteome</keyword>
<evidence type="ECO:0000259" key="2">
    <source>
        <dbReference type="Pfam" id="PF24883"/>
    </source>
</evidence>
<sequence>MKFAKNNDLEELELGQRPIIFIVHSMGGLVAKQAYIIGQHDHQFSDIVSSIRAIMFLATPHRGSNLAEILNRILTVSFFHSPKLYISELSTGSQTVAALNEQFRHLASKLEIISFYETLQTSYGPKKMMVVGKDSATLGYQMEISNPLNADHHTVCKFKSNLDSNYICVRNALKTLVSSIREKGKKIAHGLTGSEPSSQFQIPINTTLICEWIRFNPLFADWMDEVNPTLDLIWIHAPPASGKSVLSASVAHQLSRERLCVYYFFRFSDNSQHSLGCCLRGIAFQLADQLPSFRQALERVSSSSQTLEKTDVKIIWDRVFVQILFKMRLSAMIYWIIDALDESDDPQLLLYLIQGISNSNTPIKVLLVSRYTSVIITAVDRLSSLLSVSCLPFEEVKNDIMLFVEREVQYMRTTTKVKMELVNKMVKGANGNFLWASLAMKEVIECNTEKDIDDTLSGIPRGMEGLYQ</sequence>